<dbReference type="EMBL" id="OX465084">
    <property type="protein sequence ID" value="CAI9297878.1"/>
    <property type="molecule type" value="Genomic_DNA"/>
</dbReference>
<name>A0AA35ZS41_LACSI</name>
<evidence type="ECO:0000313" key="3">
    <source>
        <dbReference type="Proteomes" id="UP001177003"/>
    </source>
</evidence>
<organism evidence="2 3">
    <name type="scientific">Lactuca saligna</name>
    <name type="common">Willowleaf lettuce</name>
    <dbReference type="NCBI Taxonomy" id="75948"/>
    <lineage>
        <taxon>Eukaryota</taxon>
        <taxon>Viridiplantae</taxon>
        <taxon>Streptophyta</taxon>
        <taxon>Embryophyta</taxon>
        <taxon>Tracheophyta</taxon>
        <taxon>Spermatophyta</taxon>
        <taxon>Magnoliopsida</taxon>
        <taxon>eudicotyledons</taxon>
        <taxon>Gunneridae</taxon>
        <taxon>Pentapetalae</taxon>
        <taxon>asterids</taxon>
        <taxon>campanulids</taxon>
        <taxon>Asterales</taxon>
        <taxon>Asteraceae</taxon>
        <taxon>Cichorioideae</taxon>
        <taxon>Cichorieae</taxon>
        <taxon>Lactucinae</taxon>
        <taxon>Lactuca</taxon>
    </lineage>
</organism>
<keyword evidence="3" id="KW-1185">Reference proteome</keyword>
<feature type="compositionally biased region" description="Basic and acidic residues" evidence="1">
    <location>
        <begin position="46"/>
        <end position="58"/>
    </location>
</feature>
<evidence type="ECO:0000256" key="1">
    <source>
        <dbReference type="SAM" id="MobiDB-lite"/>
    </source>
</evidence>
<gene>
    <name evidence="2" type="ORF">LSALG_LOCUS36661</name>
</gene>
<dbReference type="Proteomes" id="UP001177003">
    <property type="component" value="Chromosome 8"/>
</dbReference>
<accession>A0AA35ZS41</accession>
<sequence length="100" mass="10901">MSMRASSKGSERILGGPNPIIFHVYPIDLDNKMKHVESEAEASHLAKSELEVSAKDPPESFPKNSLLEKENPKSLSASAVFQKKLFGYGFGCFVASTIDS</sequence>
<dbReference type="AlphaFoldDB" id="A0AA35ZS41"/>
<feature type="region of interest" description="Disordered" evidence="1">
    <location>
        <begin position="46"/>
        <end position="72"/>
    </location>
</feature>
<protein>
    <submittedName>
        <fullName evidence="2">Uncharacterized protein</fullName>
    </submittedName>
</protein>
<evidence type="ECO:0000313" key="2">
    <source>
        <dbReference type="EMBL" id="CAI9297878.1"/>
    </source>
</evidence>
<proteinExistence type="predicted"/>
<reference evidence="2" key="1">
    <citation type="submission" date="2023-04" db="EMBL/GenBank/DDBJ databases">
        <authorList>
            <person name="Vijverberg K."/>
            <person name="Xiong W."/>
            <person name="Schranz E."/>
        </authorList>
    </citation>
    <scope>NUCLEOTIDE SEQUENCE</scope>
</reference>